<feature type="site" description="Cleavage; by viral protease" evidence="1">
    <location>
        <begin position="140"/>
        <end position="141"/>
    </location>
</feature>
<comment type="subcellular location">
    <molecule>Pre-hexon-linking protein VIII</molecule>
    <subcellularLocation>
        <location evidence="1">Host nucleus</location>
    </subcellularLocation>
</comment>
<dbReference type="Pfam" id="PF01310">
    <property type="entry name" value="Adeno_PVIII"/>
    <property type="match status" value="1"/>
</dbReference>
<keyword evidence="3" id="KW-1185">Reference proteome</keyword>
<dbReference type="RefSeq" id="YP_009272937.1">
    <property type="nucleotide sequence ID" value="NC_030874.1"/>
</dbReference>
<evidence type="ECO:0000313" key="3">
    <source>
        <dbReference type="Proteomes" id="UP000108481"/>
    </source>
</evidence>
<sequence>MSKEIPTPYVWTFQPQMGVAAGASQDYSTQMNWLSAGNNMSQKVFALRNQRNNILEKQAIITETPRLLPNPPRWPARKIDHSLKIPTLVNLPRNQFLETYMSNSGMQLAGGGITGGSIQLNNEYVGMPIRSDGVMQLAGGGSHSLTPLNAYLLLQSASSMPRNGGIGSNQFVKEFVPTVYYNPYSSSPASFPDQFISNYDVISDSVAEYS</sequence>
<keyword evidence="1" id="KW-0167">Capsid protein</keyword>
<comment type="function">
    <text evidence="1">Hexon-linking protein-C: Structural component of the virion that acts as a cement protein on the capsid interior and which glue the peripentonal hexons and group-of-nine hexons together.</text>
</comment>
<reference evidence="2 3" key="1">
    <citation type="submission" date="2015-08" db="EMBL/GenBank/DDBJ databases">
        <title>Isolation and characterization of novel bat adenoviruses with diverse genome sizes, low GC contents or extremely long E3 ORFs.</title>
        <authorList>
            <person name="Tan B."/>
            <person name="Yang X.-L."/>
            <person name="Ge X.-Y."/>
            <person name="Peng C."/>
            <person name="Zhang Y.-Z."/>
            <person name="Zhang L.-B."/>
            <person name="Shi Z.-L."/>
        </authorList>
    </citation>
    <scope>NUCLEOTIDE SEQUENCE [LARGE SCALE GENOMIC DNA]</scope>
    <source>
        <strain evidence="2">WIV13</strain>
    </source>
</reference>
<dbReference type="OrthoDB" id="8443at10239"/>
<comment type="caution">
    <text evidence="1">Lacks conserved residue(s) required for the propagation of feature annotation.</text>
</comment>
<comment type="PTM">
    <text evidence="1">Cleaved by the viral protease during virion maturation. May cause the middle segment to be shed from the capsid.</text>
</comment>
<protein>
    <recommendedName>
        <fullName evidence="1">Pre-hexon-linking protein VIII</fullName>
    </recommendedName>
    <alternativeName>
        <fullName evidence="1">Pre-protein VIII</fullName>
        <shortName evidence="1">pVIII</shortName>
    </alternativeName>
    <component>
        <recommendedName>
            <fullName evidence="1">Hexon-linking protein-N</fullName>
        </recommendedName>
        <alternativeName>
            <fullName evidence="1">12.1 kDa protein VIII</fullName>
        </alternativeName>
        <alternativeName>
            <fullName evidence="1">Protein VIII-N</fullName>
        </alternativeName>
    </component>
    <component>
        <recommendedName>
            <fullName evidence="1">Hexon-linking protein-C</fullName>
        </recommendedName>
        <alternativeName>
            <fullName evidence="1">7.6 kDa protein VIII</fullName>
        </alternativeName>
        <alternativeName>
            <fullName evidence="1">Protein VIII-C</fullName>
        </alternativeName>
    </component>
</protein>
<comment type="subcellular location">
    <molecule>Hexon-linking protein-C</molecule>
    <subcellularLocation>
        <location evidence="1">Virion</location>
    </subcellularLocation>
    <text evidence="1">Located on the inner side of the capsid shell. Present in 120 copies per virion.</text>
</comment>
<name>A0A1B0UHY7_9ADEN</name>
<keyword evidence="1" id="KW-1048">Host nucleus</keyword>
<keyword evidence="1" id="KW-0946">Virion</keyword>
<feature type="site" description="Cleavage; by viral protease" evidence="1">
    <location>
        <begin position="111"/>
        <end position="112"/>
    </location>
</feature>
<comment type="subunit">
    <text evidence="1">Interacts with the peripentonal hexons as well as the hexons in the facets. Part of a complex composed of the core-capsid bridging protein, the endosome lysis protein VI and the hexon-linking protein VIII; these interactions bridge the virus core to the capsid.</text>
</comment>
<dbReference type="InterPro" id="IPR000646">
    <property type="entry name" value="Adeno_PVIII"/>
</dbReference>
<dbReference type="KEGG" id="vg:28715682"/>
<feature type="peptide" id="PRO_5011803885" description="Hexon-linking protein-N" evidence="1">
    <location>
        <begin position="1"/>
        <end position="111"/>
    </location>
</feature>
<comment type="function">
    <text evidence="1">Hexon-linking protein-N: Structural component of the virion that acts as a cement protein on the capsid interior and which glue the peripentonal hexons and group-of-nine hexons together.</text>
</comment>
<feature type="modified residue" description="Phosphothreonine; by host" evidence="1">
    <location>
        <position position="64"/>
    </location>
</feature>
<feature type="peptide" id="PRO_5011803884" description="Hexon-linking protein-C" evidence="1">
    <location>
        <begin position="141"/>
        <end position="210"/>
    </location>
</feature>
<dbReference type="HAMAP" id="MF_04049">
    <property type="entry name" value="ADV_CAP8"/>
    <property type="match status" value="1"/>
</dbReference>
<accession>A0A1B0UHY7</accession>
<dbReference type="EMBL" id="KT698852">
    <property type="protein sequence ID" value="AMB43037.1"/>
    <property type="molecule type" value="Genomic_DNA"/>
</dbReference>
<comment type="miscellaneous">
    <text evidence="1">All late proteins expressed from the major late promoter are produced by alternative splicing and alternative polyadenylation of the same gene giving rise to non-overlapping ORFs. A leader sequence is present in the N-terminus of all these mRNAs and is recognized by the viral shutoff protein to provide expression although conventional translation via ribosome scanning from the cap has been shut off in the host cell.</text>
</comment>
<gene>
    <name evidence="1" type="primary">L4</name>
</gene>
<comment type="induction">
    <text evidence="1">Expressed in the late phase of the viral replicative cycle.</text>
</comment>
<comment type="similarity">
    <text evidence="1">Belongs to the adenoviridae hexon-linking protein family.</text>
</comment>
<evidence type="ECO:0000313" key="2">
    <source>
        <dbReference type="EMBL" id="AMB43037.1"/>
    </source>
</evidence>
<dbReference type="GO" id="GO:0031423">
    <property type="term" value="F:hexon binding"/>
    <property type="evidence" value="ECO:0007669"/>
    <property type="project" value="InterPro"/>
</dbReference>
<proteinExistence type="evidence at transcript level"/>
<comment type="subcellular location">
    <molecule>Hexon-linking protein-N</molecule>
    <subcellularLocation>
        <location evidence="1">Virion</location>
    </subcellularLocation>
    <text evidence="1">Located on the inner side of the capsid shell. Present in 120 copies per virion.</text>
</comment>
<keyword evidence="1" id="KW-0426">Late protein</keyword>
<dbReference type="GO" id="GO:0019028">
    <property type="term" value="C:viral capsid"/>
    <property type="evidence" value="ECO:0007669"/>
    <property type="project" value="UniProtKB-UniRule"/>
</dbReference>
<dbReference type="GO" id="GO:0042025">
    <property type="term" value="C:host cell nucleus"/>
    <property type="evidence" value="ECO:0007669"/>
    <property type="project" value="UniProtKB-SubCell"/>
</dbReference>
<keyword evidence="1" id="KW-0597">Phosphoprotein</keyword>
<feature type="chain" id="PRO_5023531153" description="Pre-hexon-linking protein VIII" evidence="1">
    <location>
        <begin position="1"/>
        <end position="210"/>
    </location>
</feature>
<evidence type="ECO:0000256" key="1">
    <source>
        <dbReference type="HAMAP-Rule" id="MF_04049"/>
    </source>
</evidence>
<organism evidence="2 3">
    <name type="scientific">Bat mastadenovirus WIV13</name>
    <dbReference type="NCBI Taxonomy" id="1788435"/>
    <lineage>
        <taxon>Viruses</taxon>
        <taxon>Varidnaviria</taxon>
        <taxon>Bamfordvirae</taxon>
        <taxon>Preplasmiviricota</taxon>
        <taxon>Polisuviricotina</taxon>
        <taxon>Pharingeaviricetes</taxon>
        <taxon>Rowavirales</taxon>
        <taxon>Adenoviridae</taxon>
        <taxon>Mastadenovirus</taxon>
        <taxon>Mastadenovirus humile</taxon>
        <taxon>Bat mastadenovirus E</taxon>
    </lineage>
</organism>
<dbReference type="Gene3D" id="6.10.250.1460">
    <property type="match status" value="1"/>
</dbReference>
<dbReference type="Proteomes" id="UP000108481">
    <property type="component" value="Segment"/>
</dbReference>